<dbReference type="EMBL" id="AP022870">
    <property type="protein sequence ID" value="BCB78162.1"/>
    <property type="molecule type" value="Genomic_DNA"/>
</dbReference>
<gene>
    <name evidence="1" type="ORF">Pflav_045720</name>
</gene>
<sequence length="73" mass="7876">MTTIAARLYATAELATRAAVYCQHADLTGTVHDHTICRLESAADWLKGAANQLLPPANASRRQLTEGYLMFGG</sequence>
<evidence type="ECO:0000313" key="1">
    <source>
        <dbReference type="EMBL" id="BCB78162.1"/>
    </source>
</evidence>
<name>A0A6F8XWC7_9ACTN</name>
<reference evidence="1 2" key="2">
    <citation type="submission" date="2020-03" db="EMBL/GenBank/DDBJ databases">
        <authorList>
            <person name="Ichikawa N."/>
            <person name="Kimura A."/>
            <person name="Kitahashi Y."/>
            <person name="Uohara A."/>
        </authorList>
    </citation>
    <scope>NUCLEOTIDE SEQUENCE [LARGE SCALE GENOMIC DNA]</scope>
    <source>
        <strain evidence="1 2">NBRC 107702</strain>
    </source>
</reference>
<dbReference type="KEGG" id="pfla:Pflav_045720"/>
<dbReference type="Proteomes" id="UP000502508">
    <property type="component" value="Chromosome"/>
</dbReference>
<reference evidence="1 2" key="1">
    <citation type="submission" date="2020-03" db="EMBL/GenBank/DDBJ databases">
        <title>Whole genome shotgun sequence of Phytohabitans flavus NBRC 107702.</title>
        <authorList>
            <person name="Komaki H."/>
            <person name="Tamura T."/>
        </authorList>
    </citation>
    <scope>NUCLEOTIDE SEQUENCE [LARGE SCALE GENOMIC DNA]</scope>
    <source>
        <strain evidence="1 2">NBRC 107702</strain>
    </source>
</reference>
<keyword evidence="2" id="KW-1185">Reference proteome</keyword>
<organism evidence="1 2">
    <name type="scientific">Phytohabitans flavus</name>
    <dbReference type="NCBI Taxonomy" id="1076124"/>
    <lineage>
        <taxon>Bacteria</taxon>
        <taxon>Bacillati</taxon>
        <taxon>Actinomycetota</taxon>
        <taxon>Actinomycetes</taxon>
        <taxon>Micromonosporales</taxon>
        <taxon>Micromonosporaceae</taxon>
    </lineage>
</organism>
<dbReference type="AlphaFoldDB" id="A0A6F8XWC7"/>
<accession>A0A6F8XWC7</accession>
<protein>
    <submittedName>
        <fullName evidence="1">Uncharacterized protein</fullName>
    </submittedName>
</protein>
<dbReference type="RefSeq" id="WP_173037760.1">
    <property type="nucleotide sequence ID" value="NZ_AP022870.1"/>
</dbReference>
<proteinExistence type="predicted"/>
<evidence type="ECO:0000313" key="2">
    <source>
        <dbReference type="Proteomes" id="UP000502508"/>
    </source>
</evidence>